<comment type="similarity">
    <text evidence="1">Belongs to the NmrA-type oxidoreductase family. Isoflavone reductase subfamily.</text>
</comment>
<keyword evidence="3" id="KW-0560">Oxidoreductase</keyword>
<evidence type="ECO:0000256" key="2">
    <source>
        <dbReference type="ARBA" id="ARBA00022857"/>
    </source>
</evidence>
<dbReference type="InterPro" id="IPR036291">
    <property type="entry name" value="NAD(P)-bd_dom_sf"/>
</dbReference>
<dbReference type="GO" id="GO:0016491">
    <property type="term" value="F:oxidoreductase activity"/>
    <property type="evidence" value="ECO:0007669"/>
    <property type="project" value="UniProtKB-KW"/>
</dbReference>
<evidence type="ECO:0000256" key="3">
    <source>
        <dbReference type="ARBA" id="ARBA00023002"/>
    </source>
</evidence>
<dbReference type="PANTHER" id="PTHR47706">
    <property type="entry name" value="NMRA-LIKE FAMILY PROTEIN"/>
    <property type="match status" value="1"/>
</dbReference>
<dbReference type="CDD" id="cd05259">
    <property type="entry name" value="PCBER_SDR_a"/>
    <property type="match status" value="1"/>
</dbReference>
<evidence type="ECO:0000259" key="4">
    <source>
        <dbReference type="Pfam" id="PF05368"/>
    </source>
</evidence>
<dbReference type="SUPFAM" id="SSF51735">
    <property type="entry name" value="NAD(P)-binding Rossmann-fold domains"/>
    <property type="match status" value="1"/>
</dbReference>
<feature type="domain" description="NmrA-like" evidence="4">
    <location>
        <begin position="10"/>
        <end position="257"/>
    </location>
</feature>
<dbReference type="PANTHER" id="PTHR47706:SF4">
    <property type="entry name" value="NMRA-LIKE DOMAIN-CONTAINING PROTEIN"/>
    <property type="match status" value="1"/>
</dbReference>
<evidence type="ECO:0000313" key="5">
    <source>
        <dbReference type="EMBL" id="KLO07655.1"/>
    </source>
</evidence>
<proteinExistence type="inferred from homology"/>
<dbReference type="Proteomes" id="UP000053477">
    <property type="component" value="Unassembled WGS sequence"/>
</dbReference>
<protein>
    <submittedName>
        <fullName evidence="5">NAD-P-binding protein</fullName>
    </submittedName>
</protein>
<sequence length="292" mass="31568">MSGFTKFAVAGAGNFGKFIVKELLELKKNGSVASVSVLTRSASNANSTELAGLGATIVEVDYESAESISKALAGIDVAICAFSPMALGPQNNIADSAKAAGVKLFVPSEYGVDTEDINKIPFQRAKFELQKKLKDMGLPYTLFQTGTWSDMCFFNPHFGMDLSQKKMIFGGKGDGPISFTARDDAARFIAHALVAFPKEKLEWKSIRMEGDRQSMNSFIAQYEALRGVKIDVTRIPAEELEARLKENSSDIVAMFLLAWDRGGGAMDSAGLSNGEWPEWNPKSVIDVVASVA</sequence>
<dbReference type="Gene3D" id="3.90.25.10">
    <property type="entry name" value="UDP-galactose 4-epimerase, domain 1"/>
    <property type="match status" value="1"/>
</dbReference>
<dbReference type="InterPro" id="IPR051609">
    <property type="entry name" value="NmrA/Isoflavone_reductase-like"/>
</dbReference>
<accession>A0A0H2R764</accession>
<dbReference type="Gene3D" id="3.40.50.720">
    <property type="entry name" value="NAD(P)-binding Rossmann-like Domain"/>
    <property type="match status" value="1"/>
</dbReference>
<name>A0A0H2R764_9AGAM</name>
<keyword evidence="2" id="KW-0521">NADP</keyword>
<reference evidence="5 6" key="1">
    <citation type="submission" date="2015-04" db="EMBL/GenBank/DDBJ databases">
        <title>Complete genome sequence of Schizopora paradoxa KUC8140, a cosmopolitan wood degrader in East Asia.</title>
        <authorList>
            <consortium name="DOE Joint Genome Institute"/>
            <person name="Min B."/>
            <person name="Park H."/>
            <person name="Jang Y."/>
            <person name="Kim J.-J."/>
            <person name="Kim K.H."/>
            <person name="Pangilinan J."/>
            <person name="Lipzen A."/>
            <person name="Riley R."/>
            <person name="Grigoriev I.V."/>
            <person name="Spatafora J.W."/>
            <person name="Choi I.-G."/>
        </authorList>
    </citation>
    <scope>NUCLEOTIDE SEQUENCE [LARGE SCALE GENOMIC DNA]</scope>
    <source>
        <strain evidence="5 6">KUC8140</strain>
    </source>
</reference>
<dbReference type="OrthoDB" id="5283654at2759"/>
<keyword evidence="6" id="KW-1185">Reference proteome</keyword>
<evidence type="ECO:0000256" key="1">
    <source>
        <dbReference type="ARBA" id="ARBA00005725"/>
    </source>
</evidence>
<dbReference type="InParanoid" id="A0A0H2R764"/>
<dbReference type="EMBL" id="KQ086127">
    <property type="protein sequence ID" value="KLO07655.1"/>
    <property type="molecule type" value="Genomic_DNA"/>
</dbReference>
<gene>
    <name evidence="5" type="ORF">SCHPADRAFT_932294</name>
</gene>
<dbReference type="InterPro" id="IPR008030">
    <property type="entry name" value="NmrA-like"/>
</dbReference>
<evidence type="ECO:0000313" key="6">
    <source>
        <dbReference type="Proteomes" id="UP000053477"/>
    </source>
</evidence>
<dbReference type="Pfam" id="PF05368">
    <property type="entry name" value="NmrA"/>
    <property type="match status" value="1"/>
</dbReference>
<dbReference type="AlphaFoldDB" id="A0A0H2R764"/>
<dbReference type="STRING" id="27342.A0A0H2R764"/>
<dbReference type="InterPro" id="IPR045312">
    <property type="entry name" value="PCBER-like"/>
</dbReference>
<organism evidence="5 6">
    <name type="scientific">Schizopora paradoxa</name>
    <dbReference type="NCBI Taxonomy" id="27342"/>
    <lineage>
        <taxon>Eukaryota</taxon>
        <taxon>Fungi</taxon>
        <taxon>Dikarya</taxon>
        <taxon>Basidiomycota</taxon>
        <taxon>Agaricomycotina</taxon>
        <taxon>Agaricomycetes</taxon>
        <taxon>Hymenochaetales</taxon>
        <taxon>Schizoporaceae</taxon>
        <taxon>Schizopora</taxon>
    </lineage>
</organism>